<feature type="compositionally biased region" description="Gly residues" evidence="9">
    <location>
        <begin position="70"/>
        <end position="121"/>
    </location>
</feature>
<dbReference type="OMA" id="FGAMSAW"/>
<feature type="compositionally biased region" description="Basic and acidic residues" evidence="9">
    <location>
        <begin position="523"/>
        <end position="538"/>
    </location>
</feature>
<dbReference type="STRING" id="2880.D8LAU6"/>
<evidence type="ECO:0000256" key="1">
    <source>
        <dbReference type="ARBA" id="ARBA00004604"/>
    </source>
</evidence>
<evidence type="ECO:0000313" key="10">
    <source>
        <dbReference type="EMBL" id="CBN76455.1"/>
    </source>
</evidence>
<dbReference type="eggNOG" id="KOG4484">
    <property type="taxonomic scope" value="Eukaryota"/>
</dbReference>
<feature type="region of interest" description="Disordered" evidence="9">
    <location>
        <begin position="1"/>
        <end position="144"/>
    </location>
</feature>
<proteinExistence type="inferred from homology"/>
<dbReference type="OrthoDB" id="47732at2759"/>
<feature type="compositionally biased region" description="Gly residues" evidence="9">
    <location>
        <begin position="546"/>
        <end position="562"/>
    </location>
</feature>
<evidence type="ECO:0000256" key="2">
    <source>
        <dbReference type="ARBA" id="ARBA00006916"/>
    </source>
</evidence>
<comment type="similarity">
    <text evidence="2">Belongs to the EFG1 family.</text>
</comment>
<dbReference type="EMBL" id="FN649726">
    <property type="protein sequence ID" value="CBN76455.1"/>
    <property type="molecule type" value="Genomic_DNA"/>
</dbReference>
<organism evidence="10 11">
    <name type="scientific">Ectocarpus siliculosus</name>
    <name type="common">Brown alga</name>
    <name type="synonym">Conferva siliculosa</name>
    <dbReference type="NCBI Taxonomy" id="2880"/>
    <lineage>
        <taxon>Eukaryota</taxon>
        <taxon>Sar</taxon>
        <taxon>Stramenopiles</taxon>
        <taxon>Ochrophyta</taxon>
        <taxon>PX clade</taxon>
        <taxon>Phaeophyceae</taxon>
        <taxon>Ectocarpales</taxon>
        <taxon>Ectocarpaceae</taxon>
        <taxon>Ectocarpus</taxon>
    </lineage>
</organism>
<dbReference type="Proteomes" id="UP000002630">
    <property type="component" value="Linkage Group LG01"/>
</dbReference>
<keyword evidence="5" id="KW-0698">rRNA processing</keyword>
<feature type="region of interest" description="Disordered" evidence="9">
    <location>
        <begin position="328"/>
        <end position="426"/>
    </location>
</feature>
<feature type="compositionally biased region" description="Low complexity" evidence="9">
    <location>
        <begin position="22"/>
        <end position="32"/>
    </location>
</feature>
<feature type="compositionally biased region" description="Basic and acidic residues" evidence="9">
    <location>
        <begin position="451"/>
        <end position="461"/>
    </location>
</feature>
<reference evidence="10 11" key="1">
    <citation type="journal article" date="2010" name="Nature">
        <title>The Ectocarpus genome and the independent evolution of multicellularity in brown algae.</title>
        <authorList>
            <person name="Cock J.M."/>
            <person name="Sterck L."/>
            <person name="Rouze P."/>
            <person name="Scornet D."/>
            <person name="Allen A.E."/>
            <person name="Amoutzias G."/>
            <person name="Anthouard V."/>
            <person name="Artiguenave F."/>
            <person name="Aury J.M."/>
            <person name="Badger J.H."/>
            <person name="Beszteri B."/>
            <person name="Billiau K."/>
            <person name="Bonnet E."/>
            <person name="Bothwell J.H."/>
            <person name="Bowler C."/>
            <person name="Boyen C."/>
            <person name="Brownlee C."/>
            <person name="Carrano C.J."/>
            <person name="Charrier B."/>
            <person name="Cho G.Y."/>
            <person name="Coelho S.M."/>
            <person name="Collen J."/>
            <person name="Corre E."/>
            <person name="Da Silva C."/>
            <person name="Delage L."/>
            <person name="Delaroque N."/>
            <person name="Dittami S.M."/>
            <person name="Doulbeau S."/>
            <person name="Elias M."/>
            <person name="Farnham G."/>
            <person name="Gachon C.M."/>
            <person name="Gschloessl B."/>
            <person name="Heesch S."/>
            <person name="Jabbari K."/>
            <person name="Jubin C."/>
            <person name="Kawai H."/>
            <person name="Kimura K."/>
            <person name="Kloareg B."/>
            <person name="Kupper F.C."/>
            <person name="Lang D."/>
            <person name="Le Bail A."/>
            <person name="Leblanc C."/>
            <person name="Lerouge P."/>
            <person name="Lohr M."/>
            <person name="Lopez P.J."/>
            <person name="Martens C."/>
            <person name="Maumus F."/>
            <person name="Michel G."/>
            <person name="Miranda-Saavedra D."/>
            <person name="Morales J."/>
            <person name="Moreau H."/>
            <person name="Motomura T."/>
            <person name="Nagasato C."/>
            <person name="Napoli C.A."/>
            <person name="Nelson D.R."/>
            <person name="Nyvall-Collen P."/>
            <person name="Peters A.F."/>
            <person name="Pommier C."/>
            <person name="Potin P."/>
            <person name="Poulain J."/>
            <person name="Quesneville H."/>
            <person name="Read B."/>
            <person name="Rensing S.A."/>
            <person name="Ritter A."/>
            <person name="Rousvoal S."/>
            <person name="Samanta M."/>
            <person name="Samson G."/>
            <person name="Schroeder D.C."/>
            <person name="Segurens B."/>
            <person name="Strittmatter M."/>
            <person name="Tonon T."/>
            <person name="Tregear J.W."/>
            <person name="Valentin K."/>
            <person name="von Dassow P."/>
            <person name="Yamagishi T."/>
            <person name="Van de Peer Y."/>
            <person name="Wincker P."/>
        </authorList>
    </citation>
    <scope>NUCLEOTIDE SEQUENCE [LARGE SCALE GENOMIC DNA]</scope>
    <source>
        <strain evidence="11">Ec32 / CCAP1310/4</strain>
    </source>
</reference>
<keyword evidence="6 8" id="KW-0175">Coiled coil</keyword>
<sequence length="582" mass="59891">MPHTNRARRADHYRSIDGAGSSGNNSSSATTSFNRNHGGGRKRSHQEQDGGALDYNHDTNVKASERYGGRSPGAGGGGGGGWGAGRGRGGARSGGGGTGRGGGGGRGGAAEEAGGGSGGIAGSSTAAGRGKGKGKNPSAKNRIRSLTRLMNKPGIEEEQRLHLQRQVEELEGKVSEREKQERERTLAIKYHKAKFFDRRKALRRLAQIHRKLKGDIEEAARAELERKRDTEEADLKYVLYFPKDKKYLPLGKGKEGPPRAQRSHVRFLKEALVRGEAAGWTEFQENLDKFVTGGGEGGRPKVAVDAAAAAEEGDVKRNKGIGALPVVAQQKLWDDGEDNSSAEGEGTGKSDAEESESDSGDGVAGQQGAGKDAAPAARGKKVKRQPTESGSGSWEPEQGEAAGDSSDSAGELSGDEGFGAAASDEDDAYSFAEARMRWASGGGGSTSGRSDGSDTDGHDSDGSVGDIYADALARSNGGGDVTREDAPAGKTVVAAGGGAVDGVTSRVDGGVNGGEGGLLLVDGARDEDSPRATKDPRVKRTQQAPGGHGYRTGVAAGEGGEGLQAPEGPHLAAEAEGEGEEQ</sequence>
<evidence type="ECO:0000256" key="3">
    <source>
        <dbReference type="ARBA" id="ARBA00018689"/>
    </source>
</evidence>
<dbReference type="InParanoid" id="D8LAU6"/>
<evidence type="ECO:0000256" key="8">
    <source>
        <dbReference type="SAM" id="Coils"/>
    </source>
</evidence>
<dbReference type="PANTHER" id="PTHR33911:SF1">
    <property type="entry name" value="RRNA-PROCESSING PROTEIN EFG1"/>
    <property type="match status" value="1"/>
</dbReference>
<name>D8LAU6_ECTSI</name>
<keyword evidence="7" id="KW-0539">Nucleus</keyword>
<evidence type="ECO:0000313" key="11">
    <source>
        <dbReference type="Proteomes" id="UP000002630"/>
    </source>
</evidence>
<dbReference type="GO" id="GO:0000462">
    <property type="term" value="P:maturation of SSU-rRNA from tricistronic rRNA transcript (SSU-rRNA, 5.8S rRNA, LSU-rRNA)"/>
    <property type="evidence" value="ECO:0007669"/>
    <property type="project" value="TreeGrafter"/>
</dbReference>
<evidence type="ECO:0000256" key="9">
    <source>
        <dbReference type="SAM" id="MobiDB-lite"/>
    </source>
</evidence>
<evidence type="ECO:0000256" key="6">
    <source>
        <dbReference type="ARBA" id="ARBA00023054"/>
    </source>
</evidence>
<evidence type="ECO:0000256" key="5">
    <source>
        <dbReference type="ARBA" id="ARBA00022552"/>
    </source>
</evidence>
<dbReference type="InterPro" id="IPR050786">
    <property type="entry name" value="EFG1_rRNA-proc"/>
</dbReference>
<feature type="region of interest" description="Disordered" evidence="9">
    <location>
        <begin position="438"/>
        <end position="582"/>
    </location>
</feature>
<dbReference type="GO" id="GO:0005730">
    <property type="term" value="C:nucleolus"/>
    <property type="evidence" value="ECO:0007669"/>
    <property type="project" value="UniProtKB-SubCell"/>
</dbReference>
<dbReference type="GO" id="GO:0030688">
    <property type="term" value="C:preribosome, small subunit precursor"/>
    <property type="evidence" value="ECO:0007669"/>
    <property type="project" value="TreeGrafter"/>
</dbReference>
<evidence type="ECO:0000256" key="7">
    <source>
        <dbReference type="ARBA" id="ARBA00023242"/>
    </source>
</evidence>
<dbReference type="AlphaFoldDB" id="D8LAU6"/>
<gene>
    <name evidence="10" type="ORF">Esi_0000_0033</name>
</gene>
<accession>D8LAU6</accession>
<feature type="coiled-coil region" evidence="8">
    <location>
        <begin position="160"/>
        <end position="222"/>
    </location>
</feature>
<feature type="compositionally biased region" description="Basic and acidic residues" evidence="9">
    <location>
        <begin position="55"/>
        <end position="68"/>
    </location>
</feature>
<dbReference type="EMBL" id="FN647682">
    <property type="protein sequence ID" value="CBN76455.1"/>
    <property type="molecule type" value="Genomic_DNA"/>
</dbReference>
<dbReference type="InterPro" id="IPR019310">
    <property type="entry name" value="Efg1"/>
</dbReference>
<comment type="subcellular location">
    <subcellularLocation>
        <location evidence="1">Nucleus</location>
        <location evidence="1">Nucleolus</location>
    </subcellularLocation>
</comment>
<keyword evidence="11" id="KW-1185">Reference proteome</keyword>
<dbReference type="PANTHER" id="PTHR33911">
    <property type="entry name" value="RRNA-PROCESSING PROTEIN EFG1"/>
    <property type="match status" value="1"/>
</dbReference>
<protein>
    <recommendedName>
        <fullName evidence="3">rRNA-processing protein EFG1</fullName>
    </recommendedName>
    <alternativeName>
        <fullName evidence="4">rRNA-processing protein efg1</fullName>
    </alternativeName>
</protein>
<evidence type="ECO:0000256" key="4">
    <source>
        <dbReference type="ARBA" id="ARBA00019827"/>
    </source>
</evidence>
<dbReference type="Pfam" id="PF10153">
    <property type="entry name" value="Efg1"/>
    <property type="match status" value="1"/>
</dbReference>